<organism evidence="3">
    <name type="scientific">viral metagenome</name>
    <dbReference type="NCBI Taxonomy" id="1070528"/>
    <lineage>
        <taxon>unclassified sequences</taxon>
        <taxon>metagenomes</taxon>
        <taxon>organismal metagenomes</taxon>
    </lineage>
</organism>
<evidence type="ECO:0000256" key="2">
    <source>
        <dbReference type="SAM" id="MobiDB-lite"/>
    </source>
</evidence>
<evidence type="ECO:0000256" key="1">
    <source>
        <dbReference type="SAM" id="Coils"/>
    </source>
</evidence>
<dbReference type="AlphaFoldDB" id="A0A6C0LA21"/>
<sequence length="318" mass="36432">MADKPNCIKGTTPFDGDLKVFFDLLKLKEKADIIKGLKDYPFDKIICPTIATLVIREDTEQTLFHLLSKKWTASLIITAVPNVNEIINAFVENLYEIIVTDKNSDVINKIKNTTVLGQPFLDFKGRKINGWGAWISGNLSLDAKETAIENLKNETDEDIQTRLNNMINIISHIQGQKVETKERSPSTASTASMKTVSSTDSLEVDEELEDLRKEYEDAEKKLKTAINASDCRKIKKYIDTIKNKIDIYKKRCNKSYFYSCEKEDKLINTLTPILEKRTSEYNKLDCQSKLDGGKRKTAKKQRKTRKPKKSKRSTRKHK</sequence>
<feature type="compositionally biased region" description="Basic residues" evidence="2">
    <location>
        <begin position="295"/>
        <end position="318"/>
    </location>
</feature>
<reference evidence="3" key="1">
    <citation type="journal article" date="2020" name="Nature">
        <title>Giant virus diversity and host interactions through global metagenomics.</title>
        <authorList>
            <person name="Schulz F."/>
            <person name="Roux S."/>
            <person name="Paez-Espino D."/>
            <person name="Jungbluth S."/>
            <person name="Walsh D.A."/>
            <person name="Denef V.J."/>
            <person name="McMahon K.D."/>
            <person name="Konstantinidis K.T."/>
            <person name="Eloe-Fadrosh E.A."/>
            <person name="Kyrpides N.C."/>
            <person name="Woyke T."/>
        </authorList>
    </citation>
    <scope>NUCLEOTIDE SEQUENCE</scope>
    <source>
        <strain evidence="3">GVMAG-M-3300027759-42</strain>
    </source>
</reference>
<feature type="compositionally biased region" description="Polar residues" evidence="2">
    <location>
        <begin position="185"/>
        <end position="195"/>
    </location>
</feature>
<evidence type="ECO:0000313" key="3">
    <source>
        <dbReference type="EMBL" id="QHU26925.1"/>
    </source>
</evidence>
<feature type="coiled-coil region" evidence="1">
    <location>
        <begin position="201"/>
        <end position="228"/>
    </location>
</feature>
<feature type="region of interest" description="Disordered" evidence="2">
    <location>
        <begin position="287"/>
        <end position="318"/>
    </location>
</feature>
<feature type="region of interest" description="Disordered" evidence="2">
    <location>
        <begin position="178"/>
        <end position="201"/>
    </location>
</feature>
<accession>A0A6C0LA21</accession>
<name>A0A6C0LA21_9ZZZZ</name>
<dbReference type="EMBL" id="MN740446">
    <property type="protein sequence ID" value="QHU26925.1"/>
    <property type="molecule type" value="Genomic_DNA"/>
</dbReference>
<proteinExistence type="predicted"/>
<keyword evidence="1" id="KW-0175">Coiled coil</keyword>
<protein>
    <submittedName>
        <fullName evidence="3">Uncharacterized protein</fullName>
    </submittedName>
</protein>